<keyword evidence="1" id="KW-1133">Transmembrane helix</keyword>
<feature type="transmembrane region" description="Helical" evidence="1">
    <location>
        <begin position="39"/>
        <end position="60"/>
    </location>
</feature>
<evidence type="ECO:0000256" key="1">
    <source>
        <dbReference type="SAM" id="Phobius"/>
    </source>
</evidence>
<evidence type="ECO:0000313" key="3">
    <source>
        <dbReference type="Proteomes" id="UP001346149"/>
    </source>
</evidence>
<dbReference type="AlphaFoldDB" id="A0AAN7RCD9"/>
<name>A0AAN7RCD9_TRANT</name>
<accession>A0AAN7RCD9</accession>
<evidence type="ECO:0008006" key="4">
    <source>
        <dbReference type="Google" id="ProtNLM"/>
    </source>
</evidence>
<reference evidence="2 3" key="1">
    <citation type="journal article" date="2023" name="Hortic Res">
        <title>Pangenome of water caltrop reveals structural variations and asymmetric subgenome divergence after allopolyploidization.</title>
        <authorList>
            <person name="Zhang X."/>
            <person name="Chen Y."/>
            <person name="Wang L."/>
            <person name="Yuan Y."/>
            <person name="Fang M."/>
            <person name="Shi L."/>
            <person name="Lu R."/>
            <person name="Comes H.P."/>
            <person name="Ma Y."/>
            <person name="Chen Y."/>
            <person name="Huang G."/>
            <person name="Zhou Y."/>
            <person name="Zheng Z."/>
            <person name="Qiu Y."/>
        </authorList>
    </citation>
    <scope>NUCLEOTIDE SEQUENCE [LARGE SCALE GENOMIC DNA]</scope>
    <source>
        <strain evidence="2">F231</strain>
    </source>
</reference>
<dbReference type="PANTHER" id="PTHR34672:SF2">
    <property type="entry name" value="ARABINOGALACTAN PROTEIN 23"/>
    <property type="match status" value="1"/>
</dbReference>
<dbReference type="InterPro" id="IPR044702">
    <property type="entry name" value="AGP23/40"/>
</dbReference>
<dbReference type="PANTHER" id="PTHR34672">
    <property type="entry name" value="POLLEN-SPECIFIC ARABINOGALACTA PROTEIN BAN102"/>
    <property type="match status" value="1"/>
</dbReference>
<comment type="caution">
    <text evidence="2">The sequence shown here is derived from an EMBL/GenBank/DDBJ whole genome shotgun (WGS) entry which is preliminary data.</text>
</comment>
<keyword evidence="1" id="KW-0812">Transmembrane</keyword>
<dbReference type="EMBL" id="JAXQNO010000005">
    <property type="protein sequence ID" value="KAK4797627.1"/>
    <property type="molecule type" value="Genomic_DNA"/>
</dbReference>
<protein>
    <recommendedName>
        <fullName evidence="4">Arabinogalactan peptide 23-like</fullName>
    </recommendedName>
</protein>
<dbReference type="Proteomes" id="UP001346149">
    <property type="component" value="Unassembled WGS sequence"/>
</dbReference>
<keyword evidence="1" id="KW-0472">Membrane</keyword>
<sequence>MEMKKISCAIIVAAAASMSVAMAAEGSAPAPSPSSGASAALPALGSLVGASVLSLIAYYLH</sequence>
<evidence type="ECO:0000313" key="2">
    <source>
        <dbReference type="EMBL" id="KAK4797627.1"/>
    </source>
</evidence>
<keyword evidence="3" id="KW-1185">Reference proteome</keyword>
<organism evidence="2 3">
    <name type="scientific">Trapa natans</name>
    <name type="common">Water chestnut</name>
    <dbReference type="NCBI Taxonomy" id="22666"/>
    <lineage>
        <taxon>Eukaryota</taxon>
        <taxon>Viridiplantae</taxon>
        <taxon>Streptophyta</taxon>
        <taxon>Embryophyta</taxon>
        <taxon>Tracheophyta</taxon>
        <taxon>Spermatophyta</taxon>
        <taxon>Magnoliopsida</taxon>
        <taxon>eudicotyledons</taxon>
        <taxon>Gunneridae</taxon>
        <taxon>Pentapetalae</taxon>
        <taxon>rosids</taxon>
        <taxon>malvids</taxon>
        <taxon>Myrtales</taxon>
        <taxon>Lythraceae</taxon>
        <taxon>Trapa</taxon>
    </lineage>
</organism>
<gene>
    <name evidence="2" type="ORF">SAY86_029953</name>
</gene>
<proteinExistence type="predicted"/>